<feature type="region of interest" description="Disordered" evidence="3">
    <location>
        <begin position="269"/>
        <end position="292"/>
    </location>
</feature>
<dbReference type="SMART" id="SM01252">
    <property type="entry name" value="KilA-N"/>
    <property type="match status" value="1"/>
</dbReference>
<sequence length="405" mass="44017">MAAERVLPEDRNPMLVEERAPSHEILVERRCLGQTELKVKPGQIGTSNATKPDNLGVLDYAHLRVPLPSDLSSSGIFVKGPNRKYPEAYFLMRRSSDGYISATGMFKAAFPYASVDEETNEKDFIKSLPEASSEEVAGNVWINPDQALSLADEYGIKLWIAALLDPEPITHGTSDPKKSITSPPTFRIKDPVNGLGRSPEKPTDGRRSTRGRSLRSASPMKKETPARKFATPRKARKGRAAAKLEEEAAAIAEEAAESINGDLATATARESTENVKVEVENTTQPSPGAEGEEIEKTKVNIEMPAGLPELELPNDAQAMLAEARAMVHEAEKIGGPSGKAKGKRKAEEMIEDEEEETEQLPPKRVKAVQTELRKEKIKRRAITGIAAGLALGALVPSIIAAFPWA</sequence>
<evidence type="ECO:0000256" key="2">
    <source>
        <dbReference type="ARBA" id="ARBA00023321"/>
    </source>
</evidence>
<reference evidence="6 7" key="1">
    <citation type="journal article" date="2020" name="Microbiol. Resour. Announc.">
        <title>Draft Genome Sequence of a Cladosporium Species Isolated from the Mesophotic Ascidian Didemnum maculosum.</title>
        <authorList>
            <person name="Gioti A."/>
            <person name="Siaperas R."/>
            <person name="Nikolaivits E."/>
            <person name="Le Goff G."/>
            <person name="Ouazzani J."/>
            <person name="Kotoulas G."/>
            <person name="Topakas E."/>
        </authorList>
    </citation>
    <scope>NUCLEOTIDE SEQUENCE [LARGE SCALE GENOMIC DNA]</scope>
    <source>
        <strain evidence="6 7">TM138-S3</strain>
    </source>
</reference>
<dbReference type="Proteomes" id="UP000803884">
    <property type="component" value="Unassembled WGS sequence"/>
</dbReference>
<dbReference type="GO" id="GO:0003677">
    <property type="term" value="F:DNA binding"/>
    <property type="evidence" value="ECO:0007669"/>
    <property type="project" value="InterPro"/>
</dbReference>
<dbReference type="GO" id="GO:0044820">
    <property type="term" value="P:mitotic telomere tethering at nuclear periphery"/>
    <property type="evidence" value="ECO:0007669"/>
    <property type="project" value="TreeGrafter"/>
</dbReference>
<dbReference type="AlphaFoldDB" id="A0AB34KRP9"/>
<dbReference type="EMBL" id="JAAQHG020000010">
    <property type="protein sequence ID" value="KAL1587398.1"/>
    <property type="molecule type" value="Genomic_DNA"/>
</dbReference>
<dbReference type="InterPro" id="IPR003163">
    <property type="entry name" value="Tscrpt_reg_HTH_APSES-type"/>
</dbReference>
<feature type="compositionally biased region" description="Basic and acidic residues" evidence="3">
    <location>
        <begin position="270"/>
        <end position="279"/>
    </location>
</feature>
<dbReference type="GO" id="GO:1990862">
    <property type="term" value="C:nuclear membrane complex Bqt3-Bqt4"/>
    <property type="evidence" value="ECO:0007669"/>
    <property type="project" value="InterPro"/>
</dbReference>
<dbReference type="GeneID" id="96005363"/>
<dbReference type="FunFam" id="3.10.260.10:FF:000002">
    <property type="entry name" value="APSES transcription factor, putative"/>
    <property type="match status" value="1"/>
</dbReference>
<evidence type="ECO:0000313" key="6">
    <source>
        <dbReference type="EMBL" id="KAL1587398.1"/>
    </source>
</evidence>
<feature type="compositionally biased region" description="Basic and acidic residues" evidence="3">
    <location>
        <begin position="198"/>
        <end position="207"/>
    </location>
</feature>
<dbReference type="PANTHER" id="PTHR38044">
    <property type="entry name" value="BOUQUET FORMATION PROTEIN 4"/>
    <property type="match status" value="1"/>
</dbReference>
<organism evidence="6 7">
    <name type="scientific">Cladosporium halotolerans</name>
    <dbReference type="NCBI Taxonomy" id="1052096"/>
    <lineage>
        <taxon>Eukaryota</taxon>
        <taxon>Fungi</taxon>
        <taxon>Dikarya</taxon>
        <taxon>Ascomycota</taxon>
        <taxon>Pezizomycotina</taxon>
        <taxon>Dothideomycetes</taxon>
        <taxon>Dothideomycetidae</taxon>
        <taxon>Cladosporiales</taxon>
        <taxon>Cladosporiaceae</taxon>
        <taxon>Cladosporium</taxon>
    </lineage>
</organism>
<feature type="region of interest" description="Disordered" evidence="3">
    <location>
        <begin position="170"/>
        <end position="242"/>
    </location>
</feature>
<proteinExistence type="predicted"/>
<comment type="caution">
    <text evidence="6">The sequence shown here is derived from an EMBL/GenBank/DDBJ whole genome shotgun (WGS) entry which is preliminary data.</text>
</comment>
<dbReference type="GO" id="GO:0048315">
    <property type="term" value="P:conidium formation"/>
    <property type="evidence" value="ECO:0007669"/>
    <property type="project" value="UniProtKB-KW"/>
</dbReference>
<evidence type="ECO:0000256" key="1">
    <source>
        <dbReference type="ARBA" id="ARBA00022969"/>
    </source>
</evidence>
<dbReference type="PROSITE" id="PS51299">
    <property type="entry name" value="HTH_APSES"/>
    <property type="match status" value="1"/>
</dbReference>
<dbReference type="InterPro" id="IPR018004">
    <property type="entry name" value="KilA/APSES_HTH"/>
</dbReference>
<keyword evidence="4" id="KW-0812">Transmembrane</keyword>
<feature type="region of interest" description="Disordered" evidence="3">
    <location>
        <begin position="333"/>
        <end position="367"/>
    </location>
</feature>
<dbReference type="GO" id="GO:0070197">
    <property type="term" value="P:meiotic attachment of telomere to nuclear envelope"/>
    <property type="evidence" value="ECO:0007669"/>
    <property type="project" value="InterPro"/>
</dbReference>
<accession>A0AB34KRP9</accession>
<name>A0AB34KRP9_9PEZI</name>
<dbReference type="RefSeq" id="XP_069230503.1">
    <property type="nucleotide sequence ID" value="XM_069372525.1"/>
</dbReference>
<feature type="transmembrane region" description="Helical" evidence="4">
    <location>
        <begin position="381"/>
        <end position="404"/>
    </location>
</feature>
<dbReference type="Gene3D" id="3.10.260.10">
    <property type="entry name" value="Transcription regulator HTH, APSES-type DNA-binding domain"/>
    <property type="match status" value="1"/>
</dbReference>
<feature type="compositionally biased region" description="Acidic residues" evidence="3">
    <location>
        <begin position="349"/>
        <end position="358"/>
    </location>
</feature>
<keyword evidence="2" id="KW-0183">Conidiation</keyword>
<keyword evidence="4" id="KW-0472">Membrane</keyword>
<evidence type="ECO:0000256" key="3">
    <source>
        <dbReference type="SAM" id="MobiDB-lite"/>
    </source>
</evidence>
<gene>
    <name evidence="6" type="ORF">WHR41_03919</name>
</gene>
<evidence type="ECO:0000259" key="5">
    <source>
        <dbReference type="PROSITE" id="PS51299"/>
    </source>
</evidence>
<keyword evidence="4" id="KW-1133">Transmembrane helix</keyword>
<dbReference type="InterPro" id="IPR037548">
    <property type="entry name" value="Bqt4"/>
</dbReference>
<dbReference type="SUPFAM" id="SSF54616">
    <property type="entry name" value="DNA-binding domain of Mlu1-box binding protein MBP1"/>
    <property type="match status" value="1"/>
</dbReference>
<protein>
    <recommendedName>
        <fullName evidence="5">HTH APSES-type domain-containing protein</fullName>
    </recommendedName>
</protein>
<keyword evidence="1" id="KW-0749">Sporulation</keyword>
<evidence type="ECO:0000256" key="4">
    <source>
        <dbReference type="SAM" id="Phobius"/>
    </source>
</evidence>
<keyword evidence="7" id="KW-1185">Reference proteome</keyword>
<dbReference type="InterPro" id="IPR036887">
    <property type="entry name" value="HTH_APSES_sf"/>
</dbReference>
<evidence type="ECO:0000313" key="7">
    <source>
        <dbReference type="Proteomes" id="UP000803884"/>
    </source>
</evidence>
<feature type="compositionally biased region" description="Basic residues" evidence="3">
    <location>
        <begin position="230"/>
        <end position="240"/>
    </location>
</feature>
<dbReference type="GO" id="GO:0030435">
    <property type="term" value="P:sporulation resulting in formation of a cellular spore"/>
    <property type="evidence" value="ECO:0007669"/>
    <property type="project" value="UniProtKB-KW"/>
</dbReference>
<feature type="domain" description="HTH APSES-type" evidence="5">
    <location>
        <begin position="66"/>
        <end position="176"/>
    </location>
</feature>
<dbReference type="PANTHER" id="PTHR38044:SF1">
    <property type="entry name" value="BOUQUET FORMATION PROTEIN 4"/>
    <property type="match status" value="1"/>
</dbReference>